<accession>A0A1I2NKP5</accession>
<dbReference type="GO" id="GO:0020037">
    <property type="term" value="F:heme binding"/>
    <property type="evidence" value="ECO:0007669"/>
    <property type="project" value="InterPro"/>
</dbReference>
<dbReference type="InterPro" id="IPR012292">
    <property type="entry name" value="Globin/Proto"/>
</dbReference>
<comment type="cofactor">
    <cofactor evidence="9">
        <name>heme</name>
        <dbReference type="ChEBI" id="CHEBI:30413"/>
    </cofactor>
    <text evidence="9">Binds 1 heme group per subunit.</text>
</comment>
<keyword evidence="3 8" id="KW-0349">Heme</keyword>
<feature type="binding site" description="distal binding residue" evidence="10">
    <location>
        <position position="72"/>
    </location>
    <ligand>
        <name>heme</name>
        <dbReference type="ChEBI" id="CHEBI:30413"/>
    </ligand>
    <ligandPart>
        <name>Fe</name>
        <dbReference type="ChEBI" id="CHEBI:18248"/>
    </ligandPart>
</feature>
<evidence type="ECO:0000256" key="9">
    <source>
        <dbReference type="PIRSR" id="PIRSR002030-1"/>
    </source>
</evidence>
<dbReference type="SUPFAM" id="SSF46458">
    <property type="entry name" value="Globin-like"/>
    <property type="match status" value="1"/>
</dbReference>
<evidence type="ECO:0000256" key="8">
    <source>
        <dbReference type="PIRNR" id="PIRNR002030"/>
    </source>
</evidence>
<evidence type="ECO:0000313" key="12">
    <source>
        <dbReference type="Proteomes" id="UP000198661"/>
    </source>
</evidence>
<dbReference type="PANTHER" id="PTHR47366:SF2">
    <property type="entry name" value="CHROMOSOME UNDETERMINED SCAFFOLD_37, WHOLE GENOME SHOTGUN SEQUENCE"/>
    <property type="match status" value="1"/>
</dbReference>
<evidence type="ECO:0000256" key="10">
    <source>
        <dbReference type="PIRSR" id="PIRSR601486-1"/>
    </source>
</evidence>
<keyword evidence="4 8" id="KW-0561">Oxygen transport</keyword>
<dbReference type="AlphaFoldDB" id="A0A1I2NKP5"/>
<organism evidence="11 12">
    <name type="scientific">Planifilum fulgidum</name>
    <dbReference type="NCBI Taxonomy" id="201973"/>
    <lineage>
        <taxon>Bacteria</taxon>
        <taxon>Bacillati</taxon>
        <taxon>Bacillota</taxon>
        <taxon>Bacilli</taxon>
        <taxon>Bacillales</taxon>
        <taxon>Thermoactinomycetaceae</taxon>
        <taxon>Planifilum</taxon>
    </lineage>
</organism>
<comment type="similarity">
    <text evidence="1 8">Belongs to the truncated hemoglobin family. Group I subfamily.</text>
</comment>
<dbReference type="STRING" id="201973.SAMN04488025_11380"/>
<dbReference type="InterPro" id="IPR044203">
    <property type="entry name" value="GlbO/GLB3-like"/>
</dbReference>
<evidence type="ECO:0000256" key="5">
    <source>
        <dbReference type="ARBA" id="ARBA00022723"/>
    </source>
</evidence>
<dbReference type="CDD" id="cd00454">
    <property type="entry name" value="TrHb1_N"/>
    <property type="match status" value="1"/>
</dbReference>
<sequence>MEETNLYYKLGGQKAIRAVVEEFYRRMLEDELVNEAFRGIDMDRLRNHQTAFLSYALGGPVEYDGRTLREGHKGLNITSEQYERMIRIMNDTLRTFNVADEDRVKIEAFLRSVKPFVVGQ</sequence>
<evidence type="ECO:0000256" key="1">
    <source>
        <dbReference type="ARBA" id="ARBA00009660"/>
    </source>
</evidence>
<dbReference type="GO" id="GO:0005344">
    <property type="term" value="F:oxygen carrier activity"/>
    <property type="evidence" value="ECO:0007669"/>
    <property type="project" value="UniProtKB-UniRule"/>
</dbReference>
<proteinExistence type="inferred from homology"/>
<evidence type="ECO:0000256" key="6">
    <source>
        <dbReference type="ARBA" id="ARBA00023004"/>
    </source>
</evidence>
<evidence type="ECO:0000256" key="4">
    <source>
        <dbReference type="ARBA" id="ARBA00022621"/>
    </source>
</evidence>
<dbReference type="InterPro" id="IPR009050">
    <property type="entry name" value="Globin-like_sf"/>
</dbReference>
<dbReference type="InterPro" id="IPR016339">
    <property type="entry name" value="Hemoglobin_trunc_I"/>
</dbReference>
<name>A0A1I2NKP5_9BACL</name>
<dbReference type="PANTHER" id="PTHR47366">
    <property type="entry name" value="TWO-ON-TWO HEMOGLOBIN-3"/>
    <property type="match status" value="1"/>
</dbReference>
<keyword evidence="6 8" id="KW-0408">Iron</keyword>
<evidence type="ECO:0000256" key="2">
    <source>
        <dbReference type="ARBA" id="ARBA00022448"/>
    </source>
</evidence>
<feature type="binding site" description="distal binding residue" evidence="10">
    <location>
        <position position="48"/>
    </location>
    <ligand>
        <name>heme</name>
        <dbReference type="ChEBI" id="CHEBI:30413"/>
    </ligand>
    <ligandPart>
        <name>Fe</name>
        <dbReference type="ChEBI" id="CHEBI:18248"/>
    </ligandPart>
</feature>
<dbReference type="Proteomes" id="UP000198661">
    <property type="component" value="Unassembled WGS sequence"/>
</dbReference>
<gene>
    <name evidence="11" type="ORF">SAMN04488025_11380</name>
</gene>
<dbReference type="RefSeq" id="WP_177199065.1">
    <property type="nucleotide sequence ID" value="NZ_FOOK01000013.1"/>
</dbReference>
<dbReference type="InterPro" id="IPR019795">
    <property type="entry name" value="Globin_bac-like_CS"/>
</dbReference>
<dbReference type="EMBL" id="FOOK01000013">
    <property type="protein sequence ID" value="SFG04402.1"/>
    <property type="molecule type" value="Genomic_DNA"/>
</dbReference>
<dbReference type="Pfam" id="PF01152">
    <property type="entry name" value="Bac_globin"/>
    <property type="match status" value="1"/>
</dbReference>
<dbReference type="PROSITE" id="PS01213">
    <property type="entry name" value="GLOBIN_FAM_2"/>
    <property type="match status" value="1"/>
</dbReference>
<comment type="similarity">
    <text evidence="7">Belongs to the truncated hemoglobin family. Group II subfamily.</text>
</comment>
<evidence type="ECO:0000313" key="11">
    <source>
        <dbReference type="EMBL" id="SFG04402.1"/>
    </source>
</evidence>
<dbReference type="PIRSF" id="PIRSF002030">
    <property type="entry name" value="Globin_Protozoa/Cyanobacteria"/>
    <property type="match status" value="1"/>
</dbReference>
<dbReference type="GO" id="GO:0019825">
    <property type="term" value="F:oxygen binding"/>
    <property type="evidence" value="ECO:0007669"/>
    <property type="project" value="InterPro"/>
</dbReference>
<protein>
    <recommendedName>
        <fullName evidence="8">Group 1 truncated hemoglobin</fullName>
    </recommendedName>
</protein>
<feature type="binding site" description="proximal binding residue" evidence="9">
    <location>
        <position position="72"/>
    </location>
    <ligand>
        <name>heme</name>
        <dbReference type="ChEBI" id="CHEBI:30413"/>
    </ligand>
    <ligandPart>
        <name>Fe</name>
        <dbReference type="ChEBI" id="CHEBI:18248"/>
    </ligandPart>
</feature>
<dbReference type="GO" id="GO:0046872">
    <property type="term" value="F:metal ion binding"/>
    <property type="evidence" value="ECO:0007669"/>
    <property type="project" value="UniProtKB-UniRule"/>
</dbReference>
<keyword evidence="12" id="KW-1185">Reference proteome</keyword>
<reference evidence="11 12" key="1">
    <citation type="submission" date="2016-10" db="EMBL/GenBank/DDBJ databases">
        <authorList>
            <person name="de Groot N.N."/>
        </authorList>
    </citation>
    <scope>NUCLEOTIDE SEQUENCE [LARGE SCALE GENOMIC DNA]</scope>
    <source>
        <strain evidence="11 12">DSM 44945</strain>
    </source>
</reference>
<keyword evidence="2 8" id="KW-0813">Transport</keyword>
<evidence type="ECO:0000256" key="3">
    <source>
        <dbReference type="ARBA" id="ARBA00022617"/>
    </source>
</evidence>
<dbReference type="Gene3D" id="1.10.490.10">
    <property type="entry name" value="Globins"/>
    <property type="match status" value="1"/>
</dbReference>
<keyword evidence="5 8" id="KW-0479">Metal-binding</keyword>
<evidence type="ECO:0000256" key="7">
    <source>
        <dbReference type="ARBA" id="ARBA00034496"/>
    </source>
</evidence>
<dbReference type="InterPro" id="IPR001486">
    <property type="entry name" value="Hemoglobin_trunc"/>
</dbReference>